<dbReference type="RefSeq" id="WP_188929249.1">
    <property type="nucleotide sequence ID" value="NZ_BMIA01000001.1"/>
</dbReference>
<sequence>MMITITETDPGHADFHLFTELPKRIYPADSLRFKTQDSIPTDFLRACYLLKDGENVVARASIYDNPLLQYEGDHAFLIGNYECADRGEYATALLAHVVSRVKTWGGKYLIGPMNGSTWESYRFLADHDNPLFFTEPYHHLYYNKQFAQAGFETIAHYYSNIDRGIVLDAPEILVRERELQALGVTIRPIDLANFEAEIVRVYDFNLLAFKTNFLYTPISREAFMKKYMQTKAYINPELTLLAEDAEGNLVGYFFCIHDFYNTESKCLIVKTLARHPGAEWRGLGHVVGNVIYRKAVELGYTSAIHSFIYEQGTSTKLSTHFSGSHYRDYLLYGKRIA</sequence>
<reference evidence="2" key="1">
    <citation type="journal article" date="2019" name="Int. J. Syst. Evol. Microbiol.">
        <title>The Global Catalogue of Microorganisms (GCM) 10K type strain sequencing project: providing services to taxonomists for standard genome sequencing and annotation.</title>
        <authorList>
            <consortium name="The Broad Institute Genomics Platform"/>
            <consortium name="The Broad Institute Genome Sequencing Center for Infectious Disease"/>
            <person name="Wu L."/>
            <person name="Ma J."/>
        </authorList>
    </citation>
    <scope>NUCLEOTIDE SEQUENCE [LARGE SCALE GENOMIC DNA]</scope>
    <source>
        <strain evidence="2">CGMCC 1.15288</strain>
    </source>
</reference>
<evidence type="ECO:0008006" key="3">
    <source>
        <dbReference type="Google" id="ProtNLM"/>
    </source>
</evidence>
<name>A0ABQ1YI03_9BACT</name>
<keyword evidence="2" id="KW-1185">Reference proteome</keyword>
<dbReference type="Proteomes" id="UP000600214">
    <property type="component" value="Unassembled WGS sequence"/>
</dbReference>
<protein>
    <recommendedName>
        <fullName evidence="3">N-acetyltransferase domain-containing protein</fullName>
    </recommendedName>
</protein>
<organism evidence="1 2">
    <name type="scientific">Dyadobacter endophyticus</name>
    <dbReference type="NCBI Taxonomy" id="1749036"/>
    <lineage>
        <taxon>Bacteria</taxon>
        <taxon>Pseudomonadati</taxon>
        <taxon>Bacteroidota</taxon>
        <taxon>Cytophagia</taxon>
        <taxon>Cytophagales</taxon>
        <taxon>Spirosomataceae</taxon>
        <taxon>Dyadobacter</taxon>
    </lineage>
</organism>
<evidence type="ECO:0000313" key="2">
    <source>
        <dbReference type="Proteomes" id="UP000600214"/>
    </source>
</evidence>
<dbReference type="PANTHER" id="PTHR41368:SF1">
    <property type="entry name" value="PROTEIN YGHO"/>
    <property type="match status" value="1"/>
</dbReference>
<comment type="caution">
    <text evidence="1">The sequence shown here is derived from an EMBL/GenBank/DDBJ whole genome shotgun (WGS) entry which is preliminary data.</text>
</comment>
<dbReference type="PANTHER" id="PTHR41368">
    <property type="entry name" value="PROTEIN YGHO"/>
    <property type="match status" value="1"/>
</dbReference>
<accession>A0ABQ1YI03</accession>
<gene>
    <name evidence="1" type="ORF">GCM10007423_10040</name>
</gene>
<dbReference type="SUPFAM" id="SSF55729">
    <property type="entry name" value="Acyl-CoA N-acyltransferases (Nat)"/>
    <property type="match status" value="1"/>
</dbReference>
<dbReference type="Gene3D" id="3.40.630.30">
    <property type="match status" value="1"/>
</dbReference>
<evidence type="ECO:0000313" key="1">
    <source>
        <dbReference type="EMBL" id="GGH25653.1"/>
    </source>
</evidence>
<proteinExistence type="predicted"/>
<dbReference type="InterPro" id="IPR039968">
    <property type="entry name" value="BcerS-like"/>
</dbReference>
<dbReference type="InterPro" id="IPR016181">
    <property type="entry name" value="Acyl_CoA_acyltransferase"/>
</dbReference>
<dbReference type="EMBL" id="BMIA01000001">
    <property type="protein sequence ID" value="GGH25653.1"/>
    <property type="molecule type" value="Genomic_DNA"/>
</dbReference>